<dbReference type="InterPro" id="IPR011051">
    <property type="entry name" value="RmlC_Cupin_sf"/>
</dbReference>
<name>A0A545T840_9PROT</name>
<reference evidence="2 3" key="1">
    <citation type="submission" date="2019-06" db="EMBL/GenBank/DDBJ databases">
        <title>Whole genome sequence for Rhodospirillaceae sp. R148.</title>
        <authorList>
            <person name="Wang G."/>
        </authorList>
    </citation>
    <scope>NUCLEOTIDE SEQUENCE [LARGE SCALE GENOMIC DNA]</scope>
    <source>
        <strain evidence="2 3">R148</strain>
    </source>
</reference>
<dbReference type="OrthoDB" id="9794183at2"/>
<proteinExistence type="predicted"/>
<dbReference type="AlphaFoldDB" id="A0A545T840"/>
<dbReference type="Gene3D" id="2.60.120.10">
    <property type="entry name" value="Jelly Rolls"/>
    <property type="match status" value="1"/>
</dbReference>
<comment type="caution">
    <text evidence="2">The sequence shown here is derived from an EMBL/GenBank/DDBJ whole genome shotgun (WGS) entry which is preliminary data.</text>
</comment>
<sequence length="123" mass="13875">MSYEPGTINLAEKFSKFSEHWSPKVIGQLNDLHIKIAKIQGEFVWHAHEDTDELFMVNKGRLTIRYRDGDARLTPGDIHVVPKGVEHLPVAEEECEIIMIEPAGTLNTGNADDGRTVEDPPWI</sequence>
<organism evidence="2 3">
    <name type="scientific">Denitrobaculum tricleocarpae</name>
    <dbReference type="NCBI Taxonomy" id="2591009"/>
    <lineage>
        <taxon>Bacteria</taxon>
        <taxon>Pseudomonadati</taxon>
        <taxon>Pseudomonadota</taxon>
        <taxon>Alphaproteobacteria</taxon>
        <taxon>Rhodospirillales</taxon>
        <taxon>Rhodospirillaceae</taxon>
        <taxon>Denitrobaculum</taxon>
    </lineage>
</organism>
<evidence type="ECO:0000259" key="1">
    <source>
        <dbReference type="Pfam" id="PF07883"/>
    </source>
</evidence>
<keyword evidence="3" id="KW-1185">Reference proteome</keyword>
<dbReference type="InterPro" id="IPR014710">
    <property type="entry name" value="RmlC-like_jellyroll"/>
</dbReference>
<protein>
    <submittedName>
        <fullName evidence="2">Cupin domain-containing protein</fullName>
    </submittedName>
</protein>
<dbReference type="SUPFAM" id="SSF51182">
    <property type="entry name" value="RmlC-like cupins"/>
    <property type="match status" value="1"/>
</dbReference>
<evidence type="ECO:0000313" key="2">
    <source>
        <dbReference type="EMBL" id="TQV73325.1"/>
    </source>
</evidence>
<dbReference type="Pfam" id="PF07883">
    <property type="entry name" value="Cupin_2"/>
    <property type="match status" value="1"/>
</dbReference>
<dbReference type="Proteomes" id="UP000315252">
    <property type="component" value="Unassembled WGS sequence"/>
</dbReference>
<feature type="domain" description="Cupin type-2" evidence="1">
    <location>
        <begin position="41"/>
        <end position="100"/>
    </location>
</feature>
<dbReference type="CDD" id="cd02226">
    <property type="entry name" value="cupin_YdbB-like"/>
    <property type="match status" value="1"/>
</dbReference>
<dbReference type="PANTHER" id="PTHR36114:SF1">
    <property type="entry name" value="16.7 KDA PROTEIN IN WHIE LOCUS"/>
    <property type="match status" value="1"/>
</dbReference>
<accession>A0A545T840</accession>
<gene>
    <name evidence="2" type="ORF">FKG95_25230</name>
</gene>
<dbReference type="EMBL" id="VHSH01000011">
    <property type="protein sequence ID" value="TQV73325.1"/>
    <property type="molecule type" value="Genomic_DNA"/>
</dbReference>
<dbReference type="PANTHER" id="PTHR36114">
    <property type="entry name" value="16.7 KDA PROTEIN IN WHIE LOCUS"/>
    <property type="match status" value="1"/>
</dbReference>
<evidence type="ECO:0000313" key="3">
    <source>
        <dbReference type="Proteomes" id="UP000315252"/>
    </source>
</evidence>
<dbReference type="InterPro" id="IPR052044">
    <property type="entry name" value="PKS_Associated_Protein"/>
</dbReference>
<dbReference type="RefSeq" id="WP_142899225.1">
    <property type="nucleotide sequence ID" value="NZ_ML660062.1"/>
</dbReference>
<dbReference type="InterPro" id="IPR013096">
    <property type="entry name" value="Cupin_2"/>
</dbReference>